<dbReference type="RefSeq" id="WP_115300711.1">
    <property type="nucleotide sequence ID" value="NZ_CAAAIR010000002.1"/>
</dbReference>
<dbReference type="AlphaFoldDB" id="A0A3A5L129"/>
<proteinExistence type="predicted"/>
<dbReference type="GeneID" id="48947381"/>
<name>A0A3A5L129_9GAMM</name>
<dbReference type="Proteomes" id="UP000270757">
    <property type="component" value="Unassembled WGS sequence"/>
</dbReference>
<reference evidence="1 2" key="1">
    <citation type="submission" date="2018-09" db="EMBL/GenBank/DDBJ databases">
        <title>Draft genome sequences of Legionella taurinensis isolated from water samples.</title>
        <authorList>
            <person name="Chakeri A."/>
            <person name="Allerberger F."/>
            <person name="Kundi M."/>
            <person name="Ruppitsch W."/>
            <person name="Schmid D."/>
        </authorList>
    </citation>
    <scope>NUCLEOTIDE SEQUENCE [LARGE SCALE GENOMIC DNA]</scope>
    <source>
        <strain evidence="1 2">4570-18-6</strain>
    </source>
</reference>
<comment type="caution">
    <text evidence="1">The sequence shown here is derived from an EMBL/GenBank/DDBJ whole genome shotgun (WGS) entry which is preliminary data.</text>
</comment>
<protein>
    <recommendedName>
        <fullName evidence="3">PPM-type phosphatase domain-containing protein</fullName>
    </recommendedName>
</protein>
<sequence length="560" mass="61800">MRNGNLKIISSSLSVTSPSIISSYDQKTSEFIQKRFYALSTSHHSVLITGSSLAHQHKDIENEQVLDAGAMTFVKNKAGIIIGIRQATADGLGGSPDDEMENASIATIASFACETFIDSRQSSLDTYYQIAQSSKDHALSPNPYQTYDSQCALAAAAFSYTGKGKYQGELSNMGDTLLVVLSDDMRVKKILPARHIYRGMGVWTPASVQMLDRKKPQVLINESYEAQEGDVIISMTDGIWSELDLSPFTEKNDVRELKVAEDKFEALFKSASLPKHCSAYEIAATLLNLAVERSLSKRNHLLSVLTQLKKMDLPSKNATVDEVLTVLKEDGQEKTAAALSELLFNNNGDGVVYRRGVDIPFAIVLQDLQGRTAGDCSTVNVTRIPYHNDECIRALLNNPKQAAALLRELMSDMPSAEQIKESIARLKQEIVPVKSQMLLEKLETEKNLNDTQLEALEQVLLIICQIKTIQKNTRHYLEQLQQITGLMGTLNESVKGCVMQLIKEDLSPGFTVMKLFTSKETSTFKKFVKAQGPGIALEDFLQALEHDPVDGAVPITISLD</sequence>
<evidence type="ECO:0000313" key="1">
    <source>
        <dbReference type="EMBL" id="RJT43911.1"/>
    </source>
</evidence>
<gene>
    <name evidence="1" type="ORF">D6J04_13550</name>
</gene>
<evidence type="ECO:0000313" key="2">
    <source>
        <dbReference type="Proteomes" id="UP000270757"/>
    </source>
</evidence>
<dbReference type="EMBL" id="QZWB01000019">
    <property type="protein sequence ID" value="RJT43911.1"/>
    <property type="molecule type" value="Genomic_DNA"/>
</dbReference>
<accession>A0A3A5L129</accession>
<organism evidence="1 2">
    <name type="scientific">Legionella taurinensis</name>
    <dbReference type="NCBI Taxonomy" id="70611"/>
    <lineage>
        <taxon>Bacteria</taxon>
        <taxon>Pseudomonadati</taxon>
        <taxon>Pseudomonadota</taxon>
        <taxon>Gammaproteobacteria</taxon>
        <taxon>Legionellales</taxon>
        <taxon>Legionellaceae</taxon>
        <taxon>Legionella</taxon>
    </lineage>
</organism>
<evidence type="ECO:0008006" key="3">
    <source>
        <dbReference type="Google" id="ProtNLM"/>
    </source>
</evidence>